<evidence type="ECO:0000256" key="1">
    <source>
        <dbReference type="ARBA" id="ARBA00001917"/>
    </source>
</evidence>
<dbReference type="SUPFAM" id="SSF50475">
    <property type="entry name" value="FMN-binding split barrel"/>
    <property type="match status" value="1"/>
</dbReference>
<reference evidence="5 6" key="1">
    <citation type="submission" date="2018-08" db="EMBL/GenBank/DDBJ databases">
        <title>Proposal of Muricauda 72 sp.nov. and Muricauda NH166 sp.nov., isolated from seawater.</title>
        <authorList>
            <person name="Cheng H."/>
            <person name="Wu Y.-H."/>
            <person name="Guo L.-L."/>
            <person name="Xu X.-W."/>
        </authorList>
    </citation>
    <scope>NUCLEOTIDE SEQUENCE [LARGE SCALE GENOMIC DNA]</scope>
    <source>
        <strain evidence="5 6">KCTC 22173</strain>
    </source>
</reference>
<evidence type="ECO:0000313" key="6">
    <source>
        <dbReference type="Proteomes" id="UP000266067"/>
    </source>
</evidence>
<dbReference type="InterPro" id="IPR012349">
    <property type="entry name" value="Split_barrel_FMN-bd"/>
</dbReference>
<dbReference type="Pfam" id="PF01613">
    <property type="entry name" value="Flavin_Reduct"/>
    <property type="match status" value="1"/>
</dbReference>
<dbReference type="Gene3D" id="2.30.110.10">
    <property type="entry name" value="Electron Transport, Fmn-binding Protein, Chain A"/>
    <property type="match status" value="1"/>
</dbReference>
<comment type="similarity">
    <text evidence="3">Belongs to the flavoredoxin family.</text>
</comment>
<evidence type="ECO:0000256" key="2">
    <source>
        <dbReference type="ARBA" id="ARBA00022630"/>
    </source>
</evidence>
<name>A0A3A1N704_9FLAO</name>
<dbReference type="AlphaFoldDB" id="A0A3A1N704"/>
<dbReference type="RefSeq" id="WP_119607844.1">
    <property type="nucleotide sequence ID" value="NZ_QXFH01000071.1"/>
</dbReference>
<protein>
    <submittedName>
        <fullName evidence="5">Flavin reductase</fullName>
    </submittedName>
</protein>
<proteinExistence type="inferred from homology"/>
<dbReference type="PANTHER" id="PTHR43567">
    <property type="entry name" value="FLAVOREDOXIN-RELATED-RELATED"/>
    <property type="match status" value="1"/>
</dbReference>
<dbReference type="InterPro" id="IPR002563">
    <property type="entry name" value="Flavin_Rdtase-like_dom"/>
</dbReference>
<dbReference type="GO" id="GO:0010181">
    <property type="term" value="F:FMN binding"/>
    <property type="evidence" value="ECO:0007669"/>
    <property type="project" value="InterPro"/>
</dbReference>
<evidence type="ECO:0000313" key="5">
    <source>
        <dbReference type="EMBL" id="RIV34245.1"/>
    </source>
</evidence>
<evidence type="ECO:0000256" key="3">
    <source>
        <dbReference type="ARBA" id="ARBA00038054"/>
    </source>
</evidence>
<keyword evidence="2" id="KW-0285">Flavoprotein</keyword>
<comment type="cofactor">
    <cofactor evidence="1">
        <name>FMN</name>
        <dbReference type="ChEBI" id="CHEBI:58210"/>
    </cofactor>
</comment>
<dbReference type="PANTHER" id="PTHR43567:SF1">
    <property type="entry name" value="FLAVOREDOXIN"/>
    <property type="match status" value="1"/>
</dbReference>
<sequence>MDLLQDKKYVSLDTRNPIWDRIFTVAPLVVVGTKERDGYDLAPKHMATPLGFDNYFGFVCTPRHGTYQNVKKTGEFTVSFPTPDQVTTTSLSASPRTEALAKSQQIVEALPLIKAASMDAPLVKDAYLYLECELFKIIDGFGENSIITGKIKEAYVHIDYLRVSEKDEQEQLKNNPLLAYISYGRFAKIEETYNFPFPKDFKR</sequence>
<gene>
    <name evidence="5" type="ORF">D2V08_09450</name>
</gene>
<dbReference type="EMBL" id="QXFH01000071">
    <property type="protein sequence ID" value="RIV34245.1"/>
    <property type="molecule type" value="Genomic_DNA"/>
</dbReference>
<dbReference type="GO" id="GO:0016646">
    <property type="term" value="F:oxidoreductase activity, acting on the CH-NH group of donors, NAD or NADP as acceptor"/>
    <property type="evidence" value="ECO:0007669"/>
    <property type="project" value="UniProtKB-ARBA"/>
</dbReference>
<dbReference type="Proteomes" id="UP000266067">
    <property type="component" value="Unassembled WGS sequence"/>
</dbReference>
<accession>A0A3A1N704</accession>
<evidence type="ECO:0000259" key="4">
    <source>
        <dbReference type="Pfam" id="PF01613"/>
    </source>
</evidence>
<dbReference type="InterPro" id="IPR052174">
    <property type="entry name" value="Flavoredoxin"/>
</dbReference>
<keyword evidence="6" id="KW-1185">Reference proteome</keyword>
<feature type="domain" description="Flavin reductase like" evidence="4">
    <location>
        <begin position="26"/>
        <end position="157"/>
    </location>
</feature>
<dbReference type="OrthoDB" id="1523782at2"/>
<comment type="caution">
    <text evidence="5">The sequence shown here is derived from an EMBL/GenBank/DDBJ whole genome shotgun (WGS) entry which is preliminary data.</text>
</comment>
<organism evidence="5 6">
    <name type="scientific">Flagellimonas lutimaris</name>
    <dbReference type="NCBI Taxonomy" id="475082"/>
    <lineage>
        <taxon>Bacteria</taxon>
        <taxon>Pseudomonadati</taxon>
        <taxon>Bacteroidota</taxon>
        <taxon>Flavobacteriia</taxon>
        <taxon>Flavobacteriales</taxon>
        <taxon>Flavobacteriaceae</taxon>
        <taxon>Flagellimonas</taxon>
    </lineage>
</organism>